<dbReference type="EMBL" id="BONX01000065">
    <property type="protein sequence ID" value="GIH01189.1"/>
    <property type="molecule type" value="Genomic_DNA"/>
</dbReference>
<gene>
    <name evidence="1" type="ORF">Pma05_77610</name>
</gene>
<evidence type="ECO:0000313" key="2">
    <source>
        <dbReference type="Proteomes" id="UP000621500"/>
    </source>
</evidence>
<organism evidence="1 2">
    <name type="scientific">Plantactinospora mayteni</name>
    <dbReference type="NCBI Taxonomy" id="566021"/>
    <lineage>
        <taxon>Bacteria</taxon>
        <taxon>Bacillati</taxon>
        <taxon>Actinomycetota</taxon>
        <taxon>Actinomycetes</taxon>
        <taxon>Micromonosporales</taxon>
        <taxon>Micromonosporaceae</taxon>
        <taxon>Plantactinospora</taxon>
    </lineage>
</organism>
<name>A0ABQ4F2P3_9ACTN</name>
<proteinExistence type="predicted"/>
<evidence type="ECO:0000313" key="1">
    <source>
        <dbReference type="EMBL" id="GIH01189.1"/>
    </source>
</evidence>
<dbReference type="Proteomes" id="UP000621500">
    <property type="component" value="Unassembled WGS sequence"/>
</dbReference>
<reference evidence="1 2" key="1">
    <citation type="submission" date="2021-01" db="EMBL/GenBank/DDBJ databases">
        <title>Whole genome shotgun sequence of Plantactinospora mayteni NBRC 109088.</title>
        <authorList>
            <person name="Komaki H."/>
            <person name="Tamura T."/>
        </authorList>
    </citation>
    <scope>NUCLEOTIDE SEQUENCE [LARGE SCALE GENOMIC DNA]</scope>
    <source>
        <strain evidence="1 2">NBRC 109088</strain>
    </source>
</reference>
<protein>
    <submittedName>
        <fullName evidence="1">Uncharacterized protein</fullName>
    </submittedName>
</protein>
<comment type="caution">
    <text evidence="1">The sequence shown here is derived from an EMBL/GenBank/DDBJ whole genome shotgun (WGS) entry which is preliminary data.</text>
</comment>
<keyword evidence="2" id="KW-1185">Reference proteome</keyword>
<sequence length="119" mass="13046">MYYWRHVMEHRFAGLEKYLCGACERGWVLQCVVVATSTSLWVCEECDTVWLHAEATVLKASPVSPGLILPQIVGPAAGALRDYVKPYNGNSQPLTDWDQIKLAADVPAPARDSATSDPA</sequence>
<accession>A0ABQ4F2P3</accession>